<keyword evidence="2" id="KW-1185">Reference proteome</keyword>
<accession>A0A4Q5LVF3</accession>
<comment type="caution">
    <text evidence="1">The sequence shown here is derived from an EMBL/GenBank/DDBJ whole genome shotgun (WGS) entry which is preliminary data.</text>
</comment>
<proteinExistence type="predicted"/>
<name>A0A4Q5LVF3_9BACT</name>
<evidence type="ECO:0000313" key="1">
    <source>
        <dbReference type="EMBL" id="RYU93652.1"/>
    </source>
</evidence>
<dbReference type="Proteomes" id="UP000293162">
    <property type="component" value="Unassembled WGS sequence"/>
</dbReference>
<dbReference type="Gene3D" id="3.10.450.410">
    <property type="match status" value="1"/>
</dbReference>
<dbReference type="AlphaFoldDB" id="A0A4Q5LVF3"/>
<evidence type="ECO:0008006" key="3">
    <source>
        <dbReference type="Google" id="ProtNLM"/>
    </source>
</evidence>
<dbReference type="PROSITE" id="PS51257">
    <property type="entry name" value="PROKAR_LIPOPROTEIN"/>
    <property type="match status" value="1"/>
</dbReference>
<protein>
    <recommendedName>
        <fullName evidence="3">DUF4348 domain-containing protein</fullName>
    </recommendedName>
</protein>
<sequence length="140" mass="16836">MSDMLKFGMRITIFSWVIACLLISCGSNQSKEAQKDKQEDFEIFWQKFQYDKDFQKSRVKFPLLSKYYGVDDEYHEETTKKSEWEYRDFNIEGLIKTLNKESPTRTIMALMIEDTGVYVEYIFELRNKKWFLIETVDQST</sequence>
<dbReference type="EMBL" id="SEWF01000040">
    <property type="protein sequence ID" value="RYU93652.1"/>
    <property type="molecule type" value="Genomic_DNA"/>
</dbReference>
<gene>
    <name evidence="1" type="ORF">EWM59_21205</name>
</gene>
<reference evidence="1 2" key="1">
    <citation type="submission" date="2019-02" db="EMBL/GenBank/DDBJ databases">
        <title>Bacterial novel species Emticicia sp. 17J42-9 isolated from soil.</title>
        <authorList>
            <person name="Jung H.-Y."/>
        </authorList>
    </citation>
    <scope>NUCLEOTIDE SEQUENCE [LARGE SCALE GENOMIC DNA]</scope>
    <source>
        <strain evidence="1 2">17J42-9</strain>
    </source>
</reference>
<evidence type="ECO:0000313" key="2">
    <source>
        <dbReference type="Proteomes" id="UP000293162"/>
    </source>
</evidence>
<organism evidence="1 2">
    <name type="scientific">Emticicia agri</name>
    <dbReference type="NCBI Taxonomy" id="2492393"/>
    <lineage>
        <taxon>Bacteria</taxon>
        <taxon>Pseudomonadati</taxon>
        <taxon>Bacteroidota</taxon>
        <taxon>Cytophagia</taxon>
        <taxon>Cytophagales</taxon>
        <taxon>Leadbetterellaceae</taxon>
        <taxon>Emticicia</taxon>
    </lineage>
</organism>